<dbReference type="Proteomes" id="UP001177023">
    <property type="component" value="Unassembled WGS sequence"/>
</dbReference>
<protein>
    <submittedName>
        <fullName evidence="1">Uncharacterized protein</fullName>
    </submittedName>
</protein>
<gene>
    <name evidence="1" type="ORF">MSPICULIGERA_LOCUS5480</name>
</gene>
<comment type="caution">
    <text evidence="1">The sequence shown here is derived from an EMBL/GenBank/DDBJ whole genome shotgun (WGS) entry which is preliminary data.</text>
</comment>
<reference evidence="1" key="1">
    <citation type="submission" date="2023-06" db="EMBL/GenBank/DDBJ databases">
        <authorList>
            <person name="Delattre M."/>
        </authorList>
    </citation>
    <scope>NUCLEOTIDE SEQUENCE</scope>
    <source>
        <strain evidence="1">AF72</strain>
    </source>
</reference>
<evidence type="ECO:0000313" key="1">
    <source>
        <dbReference type="EMBL" id="CAJ0566898.1"/>
    </source>
</evidence>
<evidence type="ECO:0000313" key="2">
    <source>
        <dbReference type="Proteomes" id="UP001177023"/>
    </source>
</evidence>
<accession>A0AA36CED3</accession>
<feature type="non-terminal residue" evidence="1">
    <location>
        <position position="1"/>
    </location>
</feature>
<organism evidence="1 2">
    <name type="scientific">Mesorhabditis spiculigera</name>
    <dbReference type="NCBI Taxonomy" id="96644"/>
    <lineage>
        <taxon>Eukaryota</taxon>
        <taxon>Metazoa</taxon>
        <taxon>Ecdysozoa</taxon>
        <taxon>Nematoda</taxon>
        <taxon>Chromadorea</taxon>
        <taxon>Rhabditida</taxon>
        <taxon>Rhabditina</taxon>
        <taxon>Rhabditomorpha</taxon>
        <taxon>Rhabditoidea</taxon>
        <taxon>Rhabditidae</taxon>
        <taxon>Mesorhabditinae</taxon>
        <taxon>Mesorhabditis</taxon>
    </lineage>
</organism>
<name>A0AA36CED3_9BILA</name>
<dbReference type="EMBL" id="CATQJA010001350">
    <property type="protein sequence ID" value="CAJ0566898.1"/>
    <property type="molecule type" value="Genomic_DNA"/>
</dbReference>
<sequence length="70" mass="7550">MAAVAQLRRVRGAARVTRAVMVHTQPGDCWGAGHPLRAPACAPRQRYLEKMVLSNPDHRSVECSAPATGD</sequence>
<dbReference type="AlphaFoldDB" id="A0AA36CED3"/>
<proteinExistence type="predicted"/>
<keyword evidence="2" id="KW-1185">Reference proteome</keyword>